<dbReference type="OrthoDB" id="1016056at2"/>
<dbReference type="PANTHER" id="PTHR39087:SF2">
    <property type="entry name" value="UPF0104 MEMBRANE PROTEIN MJ1595"/>
    <property type="match status" value="1"/>
</dbReference>
<evidence type="ECO:0000256" key="1">
    <source>
        <dbReference type="ARBA" id="ARBA00004651"/>
    </source>
</evidence>
<dbReference type="RefSeq" id="WP_105718603.1">
    <property type="nucleotide sequence ID" value="NZ_PVBQ01000025.1"/>
</dbReference>
<sequence>MLMNKKGLRILLLVCIVLPIVIFITQIDFIAVFQELMKIGSKFIIILLITFIAYLFGTIAWWVCLGPQRNELSLWELFGVRQIGETVGLYNPSSVVGGDMLKTEMLKSYLISDDNAAASVVISRVTAVLSQLCLFILSLCWLLVTSSDQLPIFWLYAVLVAVTLSLALKILFFYLLNKKRIRNVEMGDRTGLWKRIRSTISNLVHETQYFFQHKRSLFWWSYFFFFLHWVVGSMEFYFILRFLGFDVWLMQGVLLDMGVIAIKSIGAFVPGQIGVEEIGNKVVLAAIGIQAATVWITVSILRRARQLCWILIGAVWYILIRKDISKVFRHGNPVRQS</sequence>
<keyword evidence="4 6" id="KW-1133">Transmembrane helix</keyword>
<feature type="transmembrane region" description="Helical" evidence="6">
    <location>
        <begin position="252"/>
        <end position="270"/>
    </location>
</feature>
<feature type="transmembrane region" description="Helical" evidence="6">
    <location>
        <begin position="304"/>
        <end position="320"/>
    </location>
</feature>
<dbReference type="PANTHER" id="PTHR39087">
    <property type="entry name" value="UPF0104 MEMBRANE PROTEIN MJ1595"/>
    <property type="match status" value="1"/>
</dbReference>
<dbReference type="NCBIfam" id="TIGR00374">
    <property type="entry name" value="flippase-like domain"/>
    <property type="match status" value="1"/>
</dbReference>
<keyword evidence="3 6" id="KW-0812">Transmembrane</keyword>
<dbReference type="GO" id="GO:0005886">
    <property type="term" value="C:plasma membrane"/>
    <property type="evidence" value="ECO:0007669"/>
    <property type="project" value="UniProtKB-SubCell"/>
</dbReference>
<evidence type="ECO:0000313" key="8">
    <source>
        <dbReference type="Proteomes" id="UP000239711"/>
    </source>
</evidence>
<dbReference type="Proteomes" id="UP000239711">
    <property type="component" value="Unassembled WGS sequence"/>
</dbReference>
<gene>
    <name evidence="7" type="ORF">C5745_19010</name>
</gene>
<name>A0A2S9IVM2_9SPHI</name>
<dbReference type="EMBL" id="PVBQ01000025">
    <property type="protein sequence ID" value="PRD44576.1"/>
    <property type="molecule type" value="Genomic_DNA"/>
</dbReference>
<dbReference type="InterPro" id="IPR022791">
    <property type="entry name" value="L-PG_synthase/AglD"/>
</dbReference>
<evidence type="ECO:0000313" key="7">
    <source>
        <dbReference type="EMBL" id="PRD44576.1"/>
    </source>
</evidence>
<evidence type="ECO:0008006" key="9">
    <source>
        <dbReference type="Google" id="ProtNLM"/>
    </source>
</evidence>
<feature type="transmembrane region" description="Helical" evidence="6">
    <location>
        <begin position="217"/>
        <end position="240"/>
    </location>
</feature>
<evidence type="ECO:0000256" key="2">
    <source>
        <dbReference type="ARBA" id="ARBA00022475"/>
    </source>
</evidence>
<comment type="caution">
    <text evidence="7">The sequence shown here is derived from an EMBL/GenBank/DDBJ whole genome shotgun (WGS) entry which is preliminary data.</text>
</comment>
<feature type="transmembrane region" description="Helical" evidence="6">
    <location>
        <begin position="43"/>
        <end position="65"/>
    </location>
</feature>
<evidence type="ECO:0000256" key="4">
    <source>
        <dbReference type="ARBA" id="ARBA00022989"/>
    </source>
</evidence>
<dbReference type="AlphaFoldDB" id="A0A2S9IVM2"/>
<reference evidence="7 8" key="1">
    <citation type="submission" date="2018-02" db="EMBL/GenBank/DDBJ databases">
        <title>The draft genome of Sphingobacterium sp. 5JN-11.</title>
        <authorList>
            <person name="Liu L."/>
            <person name="Li L."/>
            <person name="Liang L."/>
            <person name="Zhang X."/>
            <person name="Wang T."/>
        </authorList>
    </citation>
    <scope>NUCLEOTIDE SEQUENCE [LARGE SCALE GENOMIC DNA]</scope>
    <source>
        <strain evidence="7 8">5JN-11</strain>
    </source>
</reference>
<protein>
    <recommendedName>
        <fullName evidence="9">TIGR00374 family protein</fullName>
    </recommendedName>
</protein>
<organism evidence="7 8">
    <name type="scientific">Sphingobacterium haloxyli</name>
    <dbReference type="NCBI Taxonomy" id="2100533"/>
    <lineage>
        <taxon>Bacteria</taxon>
        <taxon>Pseudomonadati</taxon>
        <taxon>Bacteroidota</taxon>
        <taxon>Sphingobacteriia</taxon>
        <taxon>Sphingobacteriales</taxon>
        <taxon>Sphingobacteriaceae</taxon>
        <taxon>Sphingobacterium</taxon>
    </lineage>
</organism>
<comment type="subcellular location">
    <subcellularLocation>
        <location evidence="1">Cell membrane</location>
        <topology evidence="1">Multi-pass membrane protein</topology>
    </subcellularLocation>
</comment>
<feature type="transmembrane region" description="Helical" evidence="6">
    <location>
        <begin position="7"/>
        <end position="31"/>
    </location>
</feature>
<keyword evidence="8" id="KW-1185">Reference proteome</keyword>
<evidence type="ECO:0000256" key="3">
    <source>
        <dbReference type="ARBA" id="ARBA00022692"/>
    </source>
</evidence>
<keyword evidence="2" id="KW-1003">Cell membrane</keyword>
<dbReference type="Pfam" id="PF03706">
    <property type="entry name" value="LPG_synthase_TM"/>
    <property type="match status" value="1"/>
</dbReference>
<feature type="transmembrane region" description="Helical" evidence="6">
    <location>
        <begin position="282"/>
        <end position="298"/>
    </location>
</feature>
<feature type="transmembrane region" description="Helical" evidence="6">
    <location>
        <begin position="150"/>
        <end position="176"/>
    </location>
</feature>
<evidence type="ECO:0000256" key="6">
    <source>
        <dbReference type="SAM" id="Phobius"/>
    </source>
</evidence>
<keyword evidence="5 6" id="KW-0472">Membrane</keyword>
<feature type="transmembrane region" description="Helical" evidence="6">
    <location>
        <begin position="125"/>
        <end position="144"/>
    </location>
</feature>
<evidence type="ECO:0000256" key="5">
    <source>
        <dbReference type="ARBA" id="ARBA00023136"/>
    </source>
</evidence>
<proteinExistence type="predicted"/>
<accession>A0A2S9IVM2</accession>